<dbReference type="GO" id="GO:0016787">
    <property type="term" value="F:hydrolase activity"/>
    <property type="evidence" value="ECO:0007669"/>
    <property type="project" value="UniProtKB-KW"/>
</dbReference>
<evidence type="ECO:0000313" key="2">
    <source>
        <dbReference type="EMBL" id="GJE59960.1"/>
    </source>
</evidence>
<comment type="caution">
    <text evidence="2">The sequence shown here is derived from an EMBL/GenBank/DDBJ whole genome shotgun (WGS) entry which is preliminary data.</text>
</comment>
<keyword evidence="3" id="KW-1185">Reference proteome</keyword>
<dbReference type="Pfam" id="PF00561">
    <property type="entry name" value="Abhydrolase_1"/>
    <property type="match status" value="1"/>
</dbReference>
<dbReference type="RefSeq" id="WP_238182507.1">
    <property type="nucleotide sequence ID" value="NZ_BPRB01000106.1"/>
</dbReference>
<protein>
    <submittedName>
        <fullName evidence="2">2-(Acetamidomethylene)succinate hydrolase</fullName>
    </submittedName>
</protein>
<dbReference type="InterPro" id="IPR000073">
    <property type="entry name" value="AB_hydrolase_1"/>
</dbReference>
<accession>A0ABQ4U294</accession>
<sequence>MSPPAVPFRTGLTRGFAQGAFHDIAYVEWGERDSPHVIVCLHGLSRQGRDFDPLAQALAGMGYRVVCPDLVGRGRSGRLRDPEGYGLPQYAADMAMLVAHLGVDSLDWIGTSLGGLTGMVLAGAKGSPIRRFVINDIGPFLPWAPVRAIGARLREAPRLHESLETAEARLRTVHAPFGPLTDAQWRHLTEHSFVPEPAGGFRPHYDPGIGNAFRPGRVYSVSMWPVWDAITCPVLLLRGADSDLLLRETADEMTRRGPRATRIDIPGCGHAPALLDAHQIGIVTDWLGRPE</sequence>
<dbReference type="Proteomes" id="UP001055057">
    <property type="component" value="Unassembled WGS sequence"/>
</dbReference>
<dbReference type="EMBL" id="BPRB01000106">
    <property type="protein sequence ID" value="GJE59960.1"/>
    <property type="molecule type" value="Genomic_DNA"/>
</dbReference>
<dbReference type="InterPro" id="IPR029058">
    <property type="entry name" value="AB_hydrolase_fold"/>
</dbReference>
<evidence type="ECO:0000259" key="1">
    <source>
        <dbReference type="Pfam" id="PF00561"/>
    </source>
</evidence>
<dbReference type="InterPro" id="IPR050266">
    <property type="entry name" value="AB_hydrolase_sf"/>
</dbReference>
<keyword evidence="2" id="KW-0378">Hydrolase</keyword>
<name>A0ABQ4U294_9HYPH</name>
<dbReference type="PANTHER" id="PTHR43798:SF33">
    <property type="entry name" value="HYDROLASE, PUTATIVE (AFU_ORTHOLOGUE AFUA_2G14860)-RELATED"/>
    <property type="match status" value="1"/>
</dbReference>
<gene>
    <name evidence="2" type="ORF">MPOCJGCO_2068</name>
</gene>
<dbReference type="SUPFAM" id="SSF53474">
    <property type="entry name" value="alpha/beta-Hydrolases"/>
    <property type="match status" value="1"/>
</dbReference>
<feature type="domain" description="AB hydrolase-1" evidence="1">
    <location>
        <begin position="37"/>
        <end position="144"/>
    </location>
</feature>
<reference evidence="2" key="1">
    <citation type="journal article" date="2021" name="Front. Microbiol.">
        <title>Comprehensive Comparative Genomics and Phenotyping of Methylobacterium Species.</title>
        <authorList>
            <person name="Alessa O."/>
            <person name="Ogura Y."/>
            <person name="Fujitani Y."/>
            <person name="Takami H."/>
            <person name="Hayashi T."/>
            <person name="Sahin N."/>
            <person name="Tani A."/>
        </authorList>
    </citation>
    <scope>NUCLEOTIDE SEQUENCE</scope>
    <source>
        <strain evidence="2">DSM 23632</strain>
    </source>
</reference>
<proteinExistence type="predicted"/>
<reference evidence="2" key="2">
    <citation type="submission" date="2021-08" db="EMBL/GenBank/DDBJ databases">
        <authorList>
            <person name="Tani A."/>
            <person name="Ola A."/>
            <person name="Ogura Y."/>
            <person name="Katsura K."/>
            <person name="Hayashi T."/>
        </authorList>
    </citation>
    <scope>NUCLEOTIDE SEQUENCE</scope>
    <source>
        <strain evidence="2">DSM 23632</strain>
    </source>
</reference>
<evidence type="ECO:0000313" key="3">
    <source>
        <dbReference type="Proteomes" id="UP001055057"/>
    </source>
</evidence>
<dbReference type="Gene3D" id="3.40.50.1820">
    <property type="entry name" value="alpha/beta hydrolase"/>
    <property type="match status" value="1"/>
</dbReference>
<dbReference type="PANTHER" id="PTHR43798">
    <property type="entry name" value="MONOACYLGLYCEROL LIPASE"/>
    <property type="match status" value="1"/>
</dbReference>
<organism evidence="2 3">
    <name type="scientific">Methylobacterium trifolii</name>
    <dbReference type="NCBI Taxonomy" id="1003092"/>
    <lineage>
        <taxon>Bacteria</taxon>
        <taxon>Pseudomonadati</taxon>
        <taxon>Pseudomonadota</taxon>
        <taxon>Alphaproteobacteria</taxon>
        <taxon>Hyphomicrobiales</taxon>
        <taxon>Methylobacteriaceae</taxon>
        <taxon>Methylobacterium</taxon>
    </lineage>
</organism>